<feature type="non-terminal residue" evidence="1">
    <location>
        <position position="23"/>
    </location>
</feature>
<evidence type="ECO:0000313" key="1">
    <source>
        <dbReference type="EMBL" id="OMP11942.1"/>
    </source>
</evidence>
<evidence type="ECO:0000313" key="2">
    <source>
        <dbReference type="Proteomes" id="UP000188268"/>
    </source>
</evidence>
<keyword evidence="2" id="KW-1185">Reference proteome</keyword>
<dbReference type="AlphaFoldDB" id="A0A1R3KXZ0"/>
<organism evidence="1 2">
    <name type="scientific">Corchorus capsularis</name>
    <name type="common">Jute</name>
    <dbReference type="NCBI Taxonomy" id="210143"/>
    <lineage>
        <taxon>Eukaryota</taxon>
        <taxon>Viridiplantae</taxon>
        <taxon>Streptophyta</taxon>
        <taxon>Embryophyta</taxon>
        <taxon>Tracheophyta</taxon>
        <taxon>Spermatophyta</taxon>
        <taxon>Magnoliopsida</taxon>
        <taxon>eudicotyledons</taxon>
        <taxon>Gunneridae</taxon>
        <taxon>Pentapetalae</taxon>
        <taxon>rosids</taxon>
        <taxon>malvids</taxon>
        <taxon>Malvales</taxon>
        <taxon>Malvaceae</taxon>
        <taxon>Grewioideae</taxon>
        <taxon>Apeibeae</taxon>
        <taxon>Corchorus</taxon>
    </lineage>
</organism>
<accession>A0A1R3KXZ0</accession>
<comment type="caution">
    <text evidence="1">The sequence shown here is derived from an EMBL/GenBank/DDBJ whole genome shotgun (WGS) entry which is preliminary data.</text>
</comment>
<name>A0A1R3KXZ0_COCAP</name>
<protein>
    <submittedName>
        <fullName evidence="1">Uncharacterized protein</fullName>
    </submittedName>
</protein>
<sequence length="23" mass="2605">MGAINLRNFSLDLLSLLQNELET</sequence>
<proteinExistence type="predicted"/>
<dbReference type="Proteomes" id="UP000188268">
    <property type="component" value="Unassembled WGS sequence"/>
</dbReference>
<reference evidence="1 2" key="1">
    <citation type="submission" date="2013-09" db="EMBL/GenBank/DDBJ databases">
        <title>Corchorus capsularis genome sequencing.</title>
        <authorList>
            <person name="Alam M."/>
            <person name="Haque M.S."/>
            <person name="Islam M.S."/>
            <person name="Emdad E.M."/>
            <person name="Islam M.M."/>
            <person name="Ahmed B."/>
            <person name="Halim A."/>
            <person name="Hossen Q.M.M."/>
            <person name="Hossain M.Z."/>
            <person name="Ahmed R."/>
            <person name="Khan M.M."/>
            <person name="Islam R."/>
            <person name="Rashid M.M."/>
            <person name="Khan S.A."/>
            <person name="Rahman M.S."/>
            <person name="Alam M."/>
        </authorList>
    </citation>
    <scope>NUCLEOTIDE SEQUENCE [LARGE SCALE GENOMIC DNA]</scope>
    <source>
        <strain evidence="2">cv. CVL-1</strain>
        <tissue evidence="1">Whole seedling</tissue>
    </source>
</reference>
<gene>
    <name evidence="1" type="ORF">CCACVL1_00203</name>
</gene>
<dbReference type="EMBL" id="AWWV01000673">
    <property type="protein sequence ID" value="OMP11942.1"/>
    <property type="molecule type" value="Genomic_DNA"/>
</dbReference>
<dbReference type="Gramene" id="OMP11942">
    <property type="protein sequence ID" value="OMP11942"/>
    <property type="gene ID" value="CCACVL1_00203"/>
</dbReference>